<evidence type="ECO:0000313" key="4">
    <source>
        <dbReference type="Proteomes" id="UP000095517"/>
    </source>
</evidence>
<organism evidence="3 4">
    <name type="scientific">Bacteroides finegoldii</name>
    <dbReference type="NCBI Taxonomy" id="338188"/>
    <lineage>
        <taxon>Bacteria</taxon>
        <taxon>Pseudomonadati</taxon>
        <taxon>Bacteroidota</taxon>
        <taxon>Bacteroidia</taxon>
        <taxon>Bacteroidales</taxon>
        <taxon>Bacteroidaceae</taxon>
        <taxon>Bacteroides</taxon>
    </lineage>
</organism>
<feature type="domain" description="HU" evidence="2">
    <location>
        <begin position="1"/>
        <end position="123"/>
    </location>
</feature>
<protein>
    <submittedName>
        <fullName evidence="3">Bacterial DNA-binding protein</fullName>
    </submittedName>
</protein>
<sequence>MAILYDWYENPGESDDSEEKGLHPRIFLNGKVGTDKLCRMIHGRSSLSVGDVKNAFEMLAQICGEELREGREVHIEGLGYFAPILRSTQKVTRSTKNKWSKMELKTIGFRPDARLRGELVGVKASRSKYARHSESLSEVEIDMRLKEYFADHDVMLRYDFQEVCCMTRTTANRHLRRLLEEGKLKNIGKRMQPIYVAAAGYYGVSRDVLRR</sequence>
<reference evidence="3 4" key="1">
    <citation type="submission" date="2015-09" db="EMBL/GenBank/DDBJ databases">
        <authorList>
            <consortium name="Pathogen Informatics"/>
        </authorList>
    </citation>
    <scope>NUCLEOTIDE SEQUENCE [LARGE SCALE GENOMIC DNA]</scope>
    <source>
        <strain evidence="3 4">2789STDY5608840</strain>
    </source>
</reference>
<dbReference type="Gene3D" id="1.10.10.10">
    <property type="entry name" value="Winged helix-like DNA-binding domain superfamily/Winged helix DNA-binding domain"/>
    <property type="match status" value="1"/>
</dbReference>
<keyword evidence="1 3" id="KW-0238">DNA-binding</keyword>
<dbReference type="AlphaFoldDB" id="A0A174I6B4"/>
<dbReference type="InterPro" id="IPR041607">
    <property type="entry name" value="HU-HIG"/>
</dbReference>
<dbReference type="Pfam" id="PF18291">
    <property type="entry name" value="HU-HIG"/>
    <property type="match status" value="1"/>
</dbReference>
<dbReference type="InterPro" id="IPR036388">
    <property type="entry name" value="WH-like_DNA-bd_sf"/>
</dbReference>
<dbReference type="InterPro" id="IPR010992">
    <property type="entry name" value="IHF-like_DNA-bd_dom_sf"/>
</dbReference>
<dbReference type="SUPFAM" id="SSF47729">
    <property type="entry name" value="IHF-like DNA-binding proteins"/>
    <property type="match status" value="1"/>
</dbReference>
<gene>
    <name evidence="3" type="ORF">ERS852397_02877</name>
</gene>
<proteinExistence type="predicted"/>
<dbReference type="EMBL" id="CYZH01000017">
    <property type="protein sequence ID" value="CUO82021.1"/>
    <property type="molecule type" value="Genomic_DNA"/>
</dbReference>
<accession>A0A174I6B4</accession>
<name>A0A174I6B4_9BACE</name>
<evidence type="ECO:0000313" key="3">
    <source>
        <dbReference type="EMBL" id="CUO82021.1"/>
    </source>
</evidence>
<evidence type="ECO:0000256" key="1">
    <source>
        <dbReference type="ARBA" id="ARBA00023125"/>
    </source>
</evidence>
<dbReference type="GO" id="GO:0003677">
    <property type="term" value="F:DNA binding"/>
    <property type="evidence" value="ECO:0007669"/>
    <property type="project" value="UniProtKB-KW"/>
</dbReference>
<dbReference type="Proteomes" id="UP000095517">
    <property type="component" value="Unassembled WGS sequence"/>
</dbReference>
<evidence type="ECO:0000259" key="2">
    <source>
        <dbReference type="Pfam" id="PF18291"/>
    </source>
</evidence>
<dbReference type="Gene3D" id="4.10.520.10">
    <property type="entry name" value="IHF-like DNA-binding proteins"/>
    <property type="match status" value="1"/>
</dbReference>
<dbReference type="RefSeq" id="WP_004309558.1">
    <property type="nucleotide sequence ID" value="NZ_CABIXA010000017.1"/>
</dbReference>